<keyword evidence="3 7" id="KW-0813">Transport</keyword>
<dbReference type="InterPro" id="IPR005828">
    <property type="entry name" value="MFS_sugar_transport-like"/>
</dbReference>
<feature type="domain" description="Major facilitator superfamily (MFS) profile" evidence="10">
    <location>
        <begin position="37"/>
        <end position="477"/>
    </location>
</feature>
<dbReference type="PROSITE" id="PS50850">
    <property type="entry name" value="MFS"/>
    <property type="match status" value="1"/>
</dbReference>
<evidence type="ECO:0000259" key="10">
    <source>
        <dbReference type="PROSITE" id="PS50850"/>
    </source>
</evidence>
<feature type="transmembrane region" description="Helical" evidence="9">
    <location>
        <begin position="386"/>
        <end position="408"/>
    </location>
</feature>
<evidence type="ECO:0000313" key="11">
    <source>
        <dbReference type="EMBL" id="KAJ9643290.1"/>
    </source>
</evidence>
<proteinExistence type="inferred from homology"/>
<dbReference type="EMBL" id="JAPDRN010000008">
    <property type="protein sequence ID" value="KAJ9643290.1"/>
    <property type="molecule type" value="Genomic_DNA"/>
</dbReference>
<evidence type="ECO:0000256" key="8">
    <source>
        <dbReference type="SAM" id="MobiDB-lite"/>
    </source>
</evidence>
<keyword evidence="6 9" id="KW-0472">Membrane</keyword>
<dbReference type="InterPro" id="IPR003663">
    <property type="entry name" value="Sugar/inositol_transpt"/>
</dbReference>
<feature type="transmembrane region" description="Helical" evidence="9">
    <location>
        <begin position="290"/>
        <end position="312"/>
    </location>
</feature>
<evidence type="ECO:0000256" key="9">
    <source>
        <dbReference type="SAM" id="Phobius"/>
    </source>
</evidence>
<evidence type="ECO:0000256" key="1">
    <source>
        <dbReference type="ARBA" id="ARBA00004141"/>
    </source>
</evidence>
<feature type="transmembrane region" description="Helical" evidence="9">
    <location>
        <begin position="183"/>
        <end position="202"/>
    </location>
</feature>
<keyword evidence="12" id="KW-1185">Reference proteome</keyword>
<comment type="caution">
    <text evidence="11">The sequence shown here is derived from an EMBL/GenBank/DDBJ whole genome shotgun (WGS) entry which is preliminary data.</text>
</comment>
<dbReference type="SUPFAM" id="SSF103473">
    <property type="entry name" value="MFS general substrate transporter"/>
    <property type="match status" value="1"/>
</dbReference>
<evidence type="ECO:0000256" key="4">
    <source>
        <dbReference type="ARBA" id="ARBA00022692"/>
    </source>
</evidence>
<dbReference type="PROSITE" id="PS00216">
    <property type="entry name" value="SUGAR_TRANSPORT_1"/>
    <property type="match status" value="1"/>
</dbReference>
<dbReference type="Pfam" id="PF00083">
    <property type="entry name" value="Sugar_tr"/>
    <property type="match status" value="1"/>
</dbReference>
<feature type="transmembrane region" description="Helical" evidence="9">
    <location>
        <begin position="116"/>
        <end position="135"/>
    </location>
</feature>
<dbReference type="AlphaFoldDB" id="A0AA38YBU0"/>
<dbReference type="NCBIfam" id="TIGR00879">
    <property type="entry name" value="SP"/>
    <property type="match status" value="1"/>
</dbReference>
<feature type="transmembrane region" description="Helical" evidence="9">
    <location>
        <begin position="352"/>
        <end position="374"/>
    </location>
</feature>
<feature type="transmembrane region" description="Helical" evidence="9">
    <location>
        <begin position="141"/>
        <end position="162"/>
    </location>
</feature>
<dbReference type="InterPro" id="IPR005829">
    <property type="entry name" value="Sugar_transporter_CS"/>
</dbReference>
<dbReference type="GO" id="GO:0016020">
    <property type="term" value="C:membrane"/>
    <property type="evidence" value="ECO:0007669"/>
    <property type="project" value="UniProtKB-SubCell"/>
</dbReference>
<dbReference type="InterPro" id="IPR050360">
    <property type="entry name" value="MFS_Sugar_Transporters"/>
</dbReference>
<evidence type="ECO:0000256" key="6">
    <source>
        <dbReference type="ARBA" id="ARBA00023136"/>
    </source>
</evidence>
<dbReference type="PANTHER" id="PTHR48022">
    <property type="entry name" value="PLASTIDIC GLUCOSE TRANSPORTER 4"/>
    <property type="match status" value="1"/>
</dbReference>
<protein>
    <recommendedName>
        <fullName evidence="10">Major facilitator superfamily (MFS) profile domain-containing protein</fullName>
    </recommendedName>
</protein>
<dbReference type="PANTHER" id="PTHR48022:SF77">
    <property type="entry name" value="MAJOR FACILITATOR SUPERFAMILY (MFS) PROFILE DOMAIN-CONTAINING PROTEIN"/>
    <property type="match status" value="1"/>
</dbReference>
<dbReference type="FunFam" id="1.20.1250.20:FF:000078">
    <property type="entry name" value="MFS maltose transporter, putative"/>
    <property type="match status" value="1"/>
</dbReference>
<dbReference type="GO" id="GO:0005351">
    <property type="term" value="F:carbohydrate:proton symporter activity"/>
    <property type="evidence" value="ECO:0007669"/>
    <property type="project" value="TreeGrafter"/>
</dbReference>
<feature type="transmembrane region" description="Helical" evidence="9">
    <location>
        <begin position="324"/>
        <end position="345"/>
    </location>
</feature>
<dbReference type="PRINTS" id="PR00171">
    <property type="entry name" value="SUGRTRNSPORT"/>
</dbReference>
<dbReference type="InterPro" id="IPR020846">
    <property type="entry name" value="MFS_dom"/>
</dbReference>
<comment type="subcellular location">
    <subcellularLocation>
        <location evidence="1">Membrane</location>
        <topology evidence="1">Multi-pass membrane protein</topology>
    </subcellularLocation>
</comment>
<organism evidence="11 12">
    <name type="scientific">Knufia peltigerae</name>
    <dbReference type="NCBI Taxonomy" id="1002370"/>
    <lineage>
        <taxon>Eukaryota</taxon>
        <taxon>Fungi</taxon>
        <taxon>Dikarya</taxon>
        <taxon>Ascomycota</taxon>
        <taxon>Pezizomycotina</taxon>
        <taxon>Eurotiomycetes</taxon>
        <taxon>Chaetothyriomycetidae</taxon>
        <taxon>Chaetothyriales</taxon>
        <taxon>Trichomeriaceae</taxon>
        <taxon>Knufia</taxon>
    </lineage>
</organism>
<keyword evidence="4 9" id="KW-0812">Transmembrane</keyword>
<name>A0AA38YBU0_9EURO</name>
<evidence type="ECO:0000256" key="3">
    <source>
        <dbReference type="ARBA" id="ARBA00022448"/>
    </source>
</evidence>
<feature type="region of interest" description="Disordered" evidence="8">
    <location>
        <begin position="1"/>
        <end position="21"/>
    </location>
</feature>
<accession>A0AA38YBU0</accession>
<evidence type="ECO:0000256" key="7">
    <source>
        <dbReference type="RuleBase" id="RU003346"/>
    </source>
</evidence>
<keyword evidence="5 9" id="KW-1133">Transmembrane helix</keyword>
<comment type="similarity">
    <text evidence="2 7">Belongs to the major facilitator superfamily. Sugar transporter (TC 2.A.1.1) family.</text>
</comment>
<feature type="transmembrane region" description="Helical" evidence="9">
    <location>
        <begin position="455"/>
        <end position="473"/>
    </location>
</feature>
<evidence type="ECO:0000256" key="5">
    <source>
        <dbReference type="ARBA" id="ARBA00022989"/>
    </source>
</evidence>
<dbReference type="InterPro" id="IPR036259">
    <property type="entry name" value="MFS_trans_sf"/>
</dbReference>
<evidence type="ECO:0000256" key="2">
    <source>
        <dbReference type="ARBA" id="ARBA00010992"/>
    </source>
</evidence>
<dbReference type="Gene3D" id="1.20.1250.20">
    <property type="entry name" value="MFS general substrate transporter like domains"/>
    <property type="match status" value="1"/>
</dbReference>
<feature type="transmembrane region" description="Helical" evidence="9">
    <location>
        <begin position="34"/>
        <end position="50"/>
    </location>
</feature>
<evidence type="ECO:0000313" key="12">
    <source>
        <dbReference type="Proteomes" id="UP001172681"/>
    </source>
</evidence>
<feature type="transmembrane region" description="Helical" evidence="9">
    <location>
        <begin position="420"/>
        <end position="443"/>
    </location>
</feature>
<reference evidence="11" key="1">
    <citation type="submission" date="2022-10" db="EMBL/GenBank/DDBJ databases">
        <title>Culturing micro-colonial fungi from biological soil crusts in the Mojave desert and describing Neophaeococcomyces mojavensis, and introducing the new genera and species Taxawa tesnikishii.</title>
        <authorList>
            <person name="Kurbessoian T."/>
            <person name="Stajich J.E."/>
        </authorList>
    </citation>
    <scope>NUCLEOTIDE SEQUENCE</scope>
    <source>
        <strain evidence="11">TK_35</strain>
    </source>
</reference>
<gene>
    <name evidence="11" type="ORF">H2204_002186</name>
</gene>
<sequence length="536" mass="58826">MGVDAAIPNDGPTGLSTGESGSLRSRLRQFTPKLVFMMIVLSLAAFNFGYDQGNFSGLQALDSFEKRFGKYHAKKKNYLLPSYLQSIMTSTPYLGKLLGTWTCAPLMERLGRKKMMAVIIGLSYLGAALEISAASPAQFTVGRIVCFYMAGFTVQLVPIYLAECAPPGLRGFIGSQVQFQINFAILVAALVNLGVSHLHHPIQWRVTIMVQFAMPTMMLLCFPWLVESPRWLIGRGRNEDAVKSLRFLRHGDVPTEVLEREAAFIGSLHNNEGKGRWQELFTGTNRRRTLIACFVMFGQQITGQVFASQYGTIFYKTQGVAHPFIMQVIQTLVGLACMFGTSLIIDSFGRRSVLLTGATGQAVFMLCLGGVGLIRHPTGSVKNLMVAFIILDAVSYNVSWAPLSYITIGEVSTQRLREKTAMVAVSVSIVTVFVTSFTLPYLMNADYANLGPKVGFIYGSLATCMALAAYFVVPELKGRTLDEIDELFEQRIGSRKFKKAVVASTDFERPEIEVLKGTATATEVEQVGGPAAAARR</sequence>
<dbReference type="Proteomes" id="UP001172681">
    <property type="component" value="Unassembled WGS sequence"/>
</dbReference>